<dbReference type="EMBL" id="AQPF01000029">
    <property type="protein sequence ID" value="KAF0804543.1"/>
    <property type="molecule type" value="Genomic_DNA"/>
</dbReference>
<feature type="transmembrane region" description="Helical" evidence="7">
    <location>
        <begin position="210"/>
        <end position="227"/>
    </location>
</feature>
<dbReference type="PRINTS" id="PR01035">
    <property type="entry name" value="TCRTETA"/>
</dbReference>
<evidence type="ECO:0000256" key="5">
    <source>
        <dbReference type="ARBA" id="ARBA00022989"/>
    </source>
</evidence>
<protein>
    <submittedName>
        <fullName evidence="9">Major facilitator transporter</fullName>
    </submittedName>
</protein>
<dbReference type="PANTHER" id="PTHR42718:SF47">
    <property type="entry name" value="METHYL VIOLOGEN RESISTANCE PROTEIN SMVA"/>
    <property type="match status" value="1"/>
</dbReference>
<reference evidence="9 10" key="1">
    <citation type="submission" date="2012-09" db="EMBL/GenBank/DDBJ databases">
        <title>Genome Sequence of alkane-degrading Bacterium Alcanivorax sp. 6-D-6.</title>
        <authorList>
            <person name="Lai Q."/>
            <person name="Shao Z."/>
        </authorList>
    </citation>
    <scope>NUCLEOTIDE SEQUENCE [LARGE SCALE GENOMIC DNA]</scope>
    <source>
        <strain evidence="9 10">6-D-6</strain>
    </source>
</reference>
<feature type="transmembrane region" description="Helical" evidence="7">
    <location>
        <begin position="148"/>
        <end position="168"/>
    </location>
</feature>
<evidence type="ECO:0000256" key="6">
    <source>
        <dbReference type="ARBA" id="ARBA00023136"/>
    </source>
</evidence>
<feature type="transmembrane region" description="Helical" evidence="7">
    <location>
        <begin position="58"/>
        <end position="78"/>
    </location>
</feature>
<evidence type="ECO:0000256" key="4">
    <source>
        <dbReference type="ARBA" id="ARBA00022692"/>
    </source>
</evidence>
<feature type="transmembrane region" description="Helical" evidence="7">
    <location>
        <begin position="174"/>
        <end position="198"/>
    </location>
</feature>
<dbReference type="InterPro" id="IPR001958">
    <property type="entry name" value="Tet-R_TetA/multi-R_MdtG-like"/>
</dbReference>
<keyword evidence="4 7" id="KW-0812">Transmembrane</keyword>
<feature type="transmembrane region" description="Helical" evidence="7">
    <location>
        <begin position="479"/>
        <end position="499"/>
    </location>
</feature>
<dbReference type="PROSITE" id="PS50850">
    <property type="entry name" value="MFS"/>
    <property type="match status" value="1"/>
</dbReference>
<name>A0ABQ6Y6H7_9GAMM</name>
<accession>A0ABQ6Y6H7</accession>
<feature type="transmembrane region" description="Helical" evidence="7">
    <location>
        <begin position="314"/>
        <end position="335"/>
    </location>
</feature>
<feature type="transmembrane region" description="Helical" evidence="7">
    <location>
        <begin position="115"/>
        <end position="136"/>
    </location>
</feature>
<evidence type="ECO:0000256" key="2">
    <source>
        <dbReference type="ARBA" id="ARBA00022448"/>
    </source>
</evidence>
<keyword evidence="10" id="KW-1185">Reference proteome</keyword>
<keyword evidence="3" id="KW-1003">Cell membrane</keyword>
<comment type="caution">
    <text evidence="9">The sequence shown here is derived from an EMBL/GenBank/DDBJ whole genome shotgun (WGS) entry which is preliminary data.</text>
</comment>
<evidence type="ECO:0000259" key="8">
    <source>
        <dbReference type="PROSITE" id="PS50850"/>
    </source>
</evidence>
<dbReference type="Gene3D" id="1.20.1250.20">
    <property type="entry name" value="MFS general substrate transporter like domains"/>
    <property type="match status" value="1"/>
</dbReference>
<evidence type="ECO:0000313" key="9">
    <source>
        <dbReference type="EMBL" id="KAF0804543.1"/>
    </source>
</evidence>
<feature type="transmembrane region" description="Helical" evidence="7">
    <location>
        <begin position="277"/>
        <end position="302"/>
    </location>
</feature>
<sequence length="503" mass="52298">MTSYREHLVPSSSTDRAGPRQWAGLAVLALPTLLLGLDVTLLYLAFPALAAELKPDSTQALWIMDIYGFFISGFLITMGTLGDRIGRRKLLMLGAGGFALASVLAAFSTTATQLIVARALLGFTGAALMPSTLALISNLFRDPPQRALAIGIWATMFALGMAAGPLVGGVLLDHFWWGSAFLVALPVVAILWLSAPWLLPEYRDEASGRLDLGSVVLSLVALLPLIYGVKQFARHGLDWTALIALLIGALGVILFIKRQHRLADPLLDLSLFRSRSFTAALLILLVGLMGVGGAMLLVTQYLQLVSGLTPRVAGAWMGPPALAMLVAAISAPLLARRFPVGQIVAGALLLSVLGYLTLAGVDAEARTIQVVSGFALVYLGLGAIAALGTDLVVAAAPADKAGSAASLSETVQELGVALGVAMLGSLSSGLYRIGAAEHFAGTASAAVKESLWQAVSSADRLPAGVLDQARDIFTQGLNLTALITAVGIGVLAMVPIIALRGGR</sequence>
<dbReference type="RefSeq" id="WP_133490714.1">
    <property type="nucleotide sequence ID" value="NZ_AQPF01000029.1"/>
</dbReference>
<evidence type="ECO:0000256" key="1">
    <source>
        <dbReference type="ARBA" id="ARBA00004651"/>
    </source>
</evidence>
<dbReference type="InterPro" id="IPR011701">
    <property type="entry name" value="MFS"/>
</dbReference>
<dbReference type="Proteomes" id="UP000771797">
    <property type="component" value="Unassembled WGS sequence"/>
</dbReference>
<dbReference type="SUPFAM" id="SSF103473">
    <property type="entry name" value="MFS general substrate transporter"/>
    <property type="match status" value="1"/>
</dbReference>
<keyword evidence="2" id="KW-0813">Transport</keyword>
<dbReference type="PANTHER" id="PTHR42718">
    <property type="entry name" value="MAJOR FACILITATOR SUPERFAMILY MULTIDRUG TRANSPORTER MFSC"/>
    <property type="match status" value="1"/>
</dbReference>
<comment type="subcellular location">
    <subcellularLocation>
        <location evidence="1">Cell membrane</location>
        <topology evidence="1">Multi-pass membrane protein</topology>
    </subcellularLocation>
</comment>
<dbReference type="InterPro" id="IPR020846">
    <property type="entry name" value="MFS_dom"/>
</dbReference>
<evidence type="ECO:0000256" key="3">
    <source>
        <dbReference type="ARBA" id="ARBA00022475"/>
    </source>
</evidence>
<dbReference type="Gene3D" id="1.20.1720.10">
    <property type="entry name" value="Multidrug resistance protein D"/>
    <property type="match status" value="1"/>
</dbReference>
<organism evidence="9 10">
    <name type="scientific">Alcanivorax xiamenensis</name>
    <dbReference type="NCBI Taxonomy" id="1177156"/>
    <lineage>
        <taxon>Bacteria</taxon>
        <taxon>Pseudomonadati</taxon>
        <taxon>Pseudomonadota</taxon>
        <taxon>Gammaproteobacteria</taxon>
        <taxon>Oceanospirillales</taxon>
        <taxon>Alcanivoracaceae</taxon>
        <taxon>Alcanivorax</taxon>
    </lineage>
</organism>
<proteinExistence type="predicted"/>
<feature type="transmembrane region" description="Helical" evidence="7">
    <location>
        <begin position="342"/>
        <end position="361"/>
    </location>
</feature>
<dbReference type="Pfam" id="PF07690">
    <property type="entry name" value="MFS_1"/>
    <property type="match status" value="1"/>
</dbReference>
<keyword evidence="5 7" id="KW-1133">Transmembrane helix</keyword>
<feature type="transmembrane region" description="Helical" evidence="7">
    <location>
        <begin position="373"/>
        <end position="393"/>
    </location>
</feature>
<feature type="transmembrane region" description="Helical" evidence="7">
    <location>
        <begin position="21"/>
        <end position="46"/>
    </location>
</feature>
<dbReference type="InterPro" id="IPR036259">
    <property type="entry name" value="MFS_trans_sf"/>
</dbReference>
<evidence type="ECO:0000313" key="10">
    <source>
        <dbReference type="Proteomes" id="UP000771797"/>
    </source>
</evidence>
<feature type="domain" description="Major facilitator superfamily (MFS) profile" evidence="8">
    <location>
        <begin position="24"/>
        <end position="503"/>
    </location>
</feature>
<evidence type="ECO:0000256" key="7">
    <source>
        <dbReference type="SAM" id="Phobius"/>
    </source>
</evidence>
<dbReference type="CDD" id="cd17321">
    <property type="entry name" value="MFS_MMR_MDR_like"/>
    <property type="match status" value="1"/>
</dbReference>
<gene>
    <name evidence="9" type="ORF">A6D6_03005</name>
</gene>
<feature type="transmembrane region" description="Helical" evidence="7">
    <location>
        <begin position="239"/>
        <end position="256"/>
    </location>
</feature>
<feature type="transmembrane region" description="Helical" evidence="7">
    <location>
        <begin position="90"/>
        <end position="109"/>
    </location>
</feature>
<keyword evidence="6 7" id="KW-0472">Membrane</keyword>